<evidence type="ECO:0000256" key="1">
    <source>
        <dbReference type="SAM" id="MobiDB-lite"/>
    </source>
</evidence>
<feature type="compositionally biased region" description="Polar residues" evidence="1">
    <location>
        <begin position="40"/>
        <end position="65"/>
    </location>
</feature>
<feature type="region of interest" description="Disordered" evidence="1">
    <location>
        <begin position="37"/>
        <end position="65"/>
    </location>
</feature>
<dbReference type="Proteomes" id="UP000235388">
    <property type="component" value="Unassembled WGS sequence"/>
</dbReference>
<gene>
    <name evidence="2" type="ORF">PCANC_16415</name>
</gene>
<evidence type="ECO:0000313" key="3">
    <source>
        <dbReference type="Proteomes" id="UP000235388"/>
    </source>
</evidence>
<keyword evidence="3" id="KW-1185">Reference proteome</keyword>
<sequence>MLADSLTKAAPHSSSKKLQEKCLKVLSPTTKEGWLAVPTSKDQLPAISSPSTDQKNTVQVSRSPE</sequence>
<proteinExistence type="predicted"/>
<reference evidence="2 3" key="1">
    <citation type="submission" date="2017-11" db="EMBL/GenBank/DDBJ databases">
        <title>De novo assembly and phasing of dikaryotic genomes from two isolates of Puccinia coronata f. sp. avenae, the causal agent of oat crown rust.</title>
        <authorList>
            <person name="Miller M.E."/>
            <person name="Zhang Y."/>
            <person name="Omidvar V."/>
            <person name="Sperschneider J."/>
            <person name="Schwessinger B."/>
            <person name="Raley C."/>
            <person name="Palmer J.M."/>
            <person name="Garnica D."/>
            <person name="Upadhyaya N."/>
            <person name="Rathjen J."/>
            <person name="Taylor J.M."/>
            <person name="Park R.F."/>
            <person name="Dodds P.N."/>
            <person name="Hirsch C.D."/>
            <person name="Kianian S.F."/>
            <person name="Figueroa M."/>
        </authorList>
    </citation>
    <scope>NUCLEOTIDE SEQUENCE [LARGE SCALE GENOMIC DNA]</scope>
    <source>
        <strain evidence="2">12NC29</strain>
    </source>
</reference>
<dbReference type="AlphaFoldDB" id="A0A2N5SYI5"/>
<protein>
    <submittedName>
        <fullName evidence="2">Uncharacterized protein</fullName>
    </submittedName>
</protein>
<dbReference type="EMBL" id="PGCJ01000834">
    <property type="protein sequence ID" value="PLW18300.1"/>
    <property type="molecule type" value="Genomic_DNA"/>
</dbReference>
<comment type="caution">
    <text evidence="2">The sequence shown here is derived from an EMBL/GenBank/DDBJ whole genome shotgun (WGS) entry which is preliminary data.</text>
</comment>
<organism evidence="2 3">
    <name type="scientific">Puccinia coronata f. sp. avenae</name>
    <dbReference type="NCBI Taxonomy" id="200324"/>
    <lineage>
        <taxon>Eukaryota</taxon>
        <taxon>Fungi</taxon>
        <taxon>Dikarya</taxon>
        <taxon>Basidiomycota</taxon>
        <taxon>Pucciniomycotina</taxon>
        <taxon>Pucciniomycetes</taxon>
        <taxon>Pucciniales</taxon>
        <taxon>Pucciniaceae</taxon>
        <taxon>Puccinia</taxon>
    </lineage>
</organism>
<accession>A0A2N5SYI5</accession>
<name>A0A2N5SYI5_9BASI</name>
<evidence type="ECO:0000313" key="2">
    <source>
        <dbReference type="EMBL" id="PLW18300.1"/>
    </source>
</evidence>